<dbReference type="InterPro" id="IPR036902">
    <property type="entry name" value="Ta1353-like_sf"/>
</dbReference>
<dbReference type="PANTHER" id="PTHR36155:SF1">
    <property type="entry name" value="BLL5354 PROTEIN"/>
    <property type="match status" value="1"/>
</dbReference>
<evidence type="ECO:0000313" key="1">
    <source>
        <dbReference type="EMBL" id="SZX65568.1"/>
    </source>
</evidence>
<dbReference type="AlphaFoldDB" id="A0A383VJ64"/>
<keyword evidence="2" id="KW-1185">Reference proteome</keyword>
<dbReference type="SUPFAM" id="SSF103165">
    <property type="entry name" value="Ta1353-like"/>
    <property type="match status" value="1"/>
</dbReference>
<evidence type="ECO:0008006" key="3">
    <source>
        <dbReference type="Google" id="ProtNLM"/>
    </source>
</evidence>
<dbReference type="Gene3D" id="3.40.1520.10">
    <property type="entry name" value="Ta1353-like"/>
    <property type="match status" value="1"/>
</dbReference>
<dbReference type="PANTHER" id="PTHR36155">
    <property type="entry name" value="BLL5354 PROTEIN"/>
    <property type="match status" value="1"/>
</dbReference>
<proteinExistence type="predicted"/>
<organism evidence="1 2">
    <name type="scientific">Tetradesmus obliquus</name>
    <name type="common">Green alga</name>
    <name type="synonym">Acutodesmus obliquus</name>
    <dbReference type="NCBI Taxonomy" id="3088"/>
    <lineage>
        <taxon>Eukaryota</taxon>
        <taxon>Viridiplantae</taxon>
        <taxon>Chlorophyta</taxon>
        <taxon>core chlorophytes</taxon>
        <taxon>Chlorophyceae</taxon>
        <taxon>CS clade</taxon>
        <taxon>Sphaeropleales</taxon>
        <taxon>Scenedesmaceae</taxon>
        <taxon>Tetradesmus</taxon>
    </lineage>
</organism>
<protein>
    <recommendedName>
        <fullName evidence="3">Adenosine monophosphate-protein transferase</fullName>
    </recommendedName>
</protein>
<reference evidence="1 2" key="1">
    <citation type="submission" date="2016-10" db="EMBL/GenBank/DDBJ databases">
        <authorList>
            <person name="Cai Z."/>
        </authorList>
    </citation>
    <scope>NUCLEOTIDE SEQUENCE [LARGE SCALE GENOMIC DNA]</scope>
</reference>
<dbReference type="Proteomes" id="UP000256970">
    <property type="component" value="Unassembled WGS sequence"/>
</dbReference>
<dbReference type="STRING" id="3088.A0A383VJ64"/>
<accession>A0A383VJ64</accession>
<dbReference type="EMBL" id="FNXT01000650">
    <property type="protein sequence ID" value="SZX65568.1"/>
    <property type="molecule type" value="Genomic_DNA"/>
</dbReference>
<evidence type="ECO:0000313" key="2">
    <source>
        <dbReference type="Proteomes" id="UP000256970"/>
    </source>
</evidence>
<name>A0A383VJ64_TETOB</name>
<dbReference type="Pfam" id="PF04008">
    <property type="entry name" value="Adenosine_kin"/>
    <property type="match status" value="1"/>
</dbReference>
<gene>
    <name evidence="1" type="ORF">BQ4739_LOCUS6048</name>
</gene>
<dbReference type="InterPro" id="IPR007153">
    <property type="entry name" value="Adenosine_kinase"/>
</dbReference>
<sequence>MLLLRRATLVKANTTTQVIGFSASARLISARSSCSTSRPWVATQCSASYQQRTSFAGRLSNLGISPSRQHLQQQQQQQQHGSRAMASAGRKLELEVVDIENPKEYNFILGHAHFIKTVEDIYEALVQSSTALKFGIAFNEASPGYEAMPGRKVRFDGNSEELIDLAKVNAMALGAGHTFIVFLDGGFPVNCLNAVKNVTEVCRIHCATSNPTSVVLGKTSDEAVGILGVIDGVRPLEFENDDDKKKRHEFLRMIGYKR</sequence>